<protein>
    <recommendedName>
        <fullName evidence="4">Quinol:cytochrome c oxidoreductase quinone-binding subunit 2</fullName>
    </recommendedName>
</protein>
<feature type="transmembrane region" description="Helical" evidence="1">
    <location>
        <begin position="336"/>
        <end position="356"/>
    </location>
</feature>
<feature type="transmembrane region" description="Helical" evidence="1">
    <location>
        <begin position="134"/>
        <end position="155"/>
    </location>
</feature>
<keyword evidence="3" id="KW-1185">Reference proteome</keyword>
<feature type="transmembrane region" description="Helical" evidence="1">
    <location>
        <begin position="197"/>
        <end position="219"/>
    </location>
</feature>
<dbReference type="OrthoDB" id="140980at2"/>
<feature type="transmembrane region" description="Helical" evidence="1">
    <location>
        <begin position="275"/>
        <end position="294"/>
    </location>
</feature>
<evidence type="ECO:0008006" key="4">
    <source>
        <dbReference type="Google" id="ProtNLM"/>
    </source>
</evidence>
<feature type="transmembrane region" description="Helical" evidence="1">
    <location>
        <begin position="231"/>
        <end position="255"/>
    </location>
</feature>
<name>A0A3P4AXK5_9BURK</name>
<dbReference type="PANTHER" id="PTHR43044">
    <property type="match status" value="1"/>
</dbReference>
<dbReference type="Proteomes" id="UP000277294">
    <property type="component" value="Unassembled WGS sequence"/>
</dbReference>
<feature type="transmembrane region" description="Helical" evidence="1">
    <location>
        <begin position="92"/>
        <end position="114"/>
    </location>
</feature>
<evidence type="ECO:0000313" key="3">
    <source>
        <dbReference type="Proteomes" id="UP000277294"/>
    </source>
</evidence>
<proteinExistence type="predicted"/>
<dbReference type="PANTHER" id="PTHR43044:SF1">
    <property type="entry name" value="QUINOL:CYTOCHROME C OXIDOREDUCTASE QUINONE-BINDING SUBUNIT 2"/>
    <property type="match status" value="1"/>
</dbReference>
<feature type="transmembrane region" description="Helical" evidence="1">
    <location>
        <begin position="306"/>
        <end position="324"/>
    </location>
</feature>
<accession>A0A3P4AXK5</accession>
<feature type="transmembrane region" description="Helical" evidence="1">
    <location>
        <begin position="49"/>
        <end position="71"/>
    </location>
</feature>
<organism evidence="2 3">
    <name type="scientific">Pigmentiphaga humi</name>
    <dbReference type="NCBI Taxonomy" id="2478468"/>
    <lineage>
        <taxon>Bacteria</taxon>
        <taxon>Pseudomonadati</taxon>
        <taxon>Pseudomonadota</taxon>
        <taxon>Betaproteobacteria</taxon>
        <taxon>Burkholderiales</taxon>
        <taxon>Alcaligenaceae</taxon>
        <taxon>Pigmentiphaga</taxon>
    </lineage>
</organism>
<keyword evidence="1" id="KW-0472">Membrane</keyword>
<dbReference type="RefSeq" id="WP_124078014.1">
    <property type="nucleotide sequence ID" value="NZ_UWPJ01000008.1"/>
</dbReference>
<dbReference type="AlphaFoldDB" id="A0A3P4AXK5"/>
<gene>
    <name evidence="2" type="ORF">PIGHUM_00851</name>
</gene>
<evidence type="ECO:0000256" key="1">
    <source>
        <dbReference type="SAM" id="Phobius"/>
    </source>
</evidence>
<keyword evidence="1" id="KW-1133">Transmembrane helix</keyword>
<reference evidence="2 3" key="1">
    <citation type="submission" date="2018-10" db="EMBL/GenBank/DDBJ databases">
        <authorList>
            <person name="Criscuolo A."/>
        </authorList>
    </citation>
    <scope>NUCLEOTIDE SEQUENCE [LARGE SCALE GENOMIC DNA]</scope>
    <source>
        <strain evidence="2">DnA1</strain>
    </source>
</reference>
<feature type="transmembrane region" description="Helical" evidence="1">
    <location>
        <begin position="167"/>
        <end position="191"/>
    </location>
</feature>
<sequence>MSRTGQAGLPALSHALVAARPGVAAAVALATLTVAGAAGAWLAPTDLAAAWLAAWWGWTGAALGSLGVLYIDGLAGGRWSADLRTTLYRRAAMLPLLALLWLPLFPLLDTLYPWAASGWIDPAREPAFREAWRALPAFTFRLLLLGLLWSGLAWFSPGGSRPMRPGAAAAGLLAVGWSATVAAIDLVVSLVPTWHSSGFGLLALVCQLKFALALGTAAVARAVPPQVRGDLGNLLLTFVLGWAYLEFTQFQIIWAENLPHEISWYLPRYLGGWRWLGLALALGGFALPLLLLLSRRIKRSAAGLQWLASWVAAFGMVEAAWQVLPSVPALSWHLAWLLPVLAASMGMLAHAFAAWLRTRQAVRMRRRSTSEHRHG</sequence>
<evidence type="ECO:0000313" key="2">
    <source>
        <dbReference type="EMBL" id="VCU68793.1"/>
    </source>
</evidence>
<keyword evidence="1" id="KW-0812">Transmembrane</keyword>
<feature type="transmembrane region" description="Helical" evidence="1">
    <location>
        <begin position="21"/>
        <end position="43"/>
    </location>
</feature>
<dbReference type="EMBL" id="UWPJ01000008">
    <property type="protein sequence ID" value="VCU68793.1"/>
    <property type="molecule type" value="Genomic_DNA"/>
</dbReference>